<protein>
    <submittedName>
        <fullName evidence="2">Uncharacterized protein</fullName>
    </submittedName>
</protein>
<gene>
    <name evidence="2" type="ORF">FPE_LOCUS12560</name>
</gene>
<sequence>MGRRSRTEKGRDKPKPQQHRDEWVATMTVVLPSDAHAHASIGALLHRRLQCLSGSSASRREKEEMLLKASNWLFFTARWREVSPRAVTSLMLSSLAEISSLMTCILPLIAA</sequence>
<evidence type="ECO:0000313" key="3">
    <source>
        <dbReference type="Proteomes" id="UP000834106"/>
    </source>
</evidence>
<reference evidence="2" key="1">
    <citation type="submission" date="2023-05" db="EMBL/GenBank/DDBJ databases">
        <authorList>
            <person name="Huff M."/>
        </authorList>
    </citation>
    <scope>NUCLEOTIDE SEQUENCE</scope>
</reference>
<dbReference type="AlphaFoldDB" id="A0AAD2DVV4"/>
<dbReference type="EMBL" id="OU503042">
    <property type="protein sequence ID" value="CAI9765130.1"/>
    <property type="molecule type" value="Genomic_DNA"/>
</dbReference>
<name>A0AAD2DVV4_9LAMI</name>
<accession>A0AAD2DVV4</accession>
<feature type="region of interest" description="Disordered" evidence="1">
    <location>
        <begin position="1"/>
        <end position="21"/>
    </location>
</feature>
<organism evidence="2 3">
    <name type="scientific">Fraxinus pennsylvanica</name>
    <dbReference type="NCBI Taxonomy" id="56036"/>
    <lineage>
        <taxon>Eukaryota</taxon>
        <taxon>Viridiplantae</taxon>
        <taxon>Streptophyta</taxon>
        <taxon>Embryophyta</taxon>
        <taxon>Tracheophyta</taxon>
        <taxon>Spermatophyta</taxon>
        <taxon>Magnoliopsida</taxon>
        <taxon>eudicotyledons</taxon>
        <taxon>Gunneridae</taxon>
        <taxon>Pentapetalae</taxon>
        <taxon>asterids</taxon>
        <taxon>lamiids</taxon>
        <taxon>Lamiales</taxon>
        <taxon>Oleaceae</taxon>
        <taxon>Oleeae</taxon>
        <taxon>Fraxinus</taxon>
    </lineage>
</organism>
<evidence type="ECO:0000313" key="2">
    <source>
        <dbReference type="EMBL" id="CAI9765130.1"/>
    </source>
</evidence>
<evidence type="ECO:0000256" key="1">
    <source>
        <dbReference type="SAM" id="MobiDB-lite"/>
    </source>
</evidence>
<keyword evidence="3" id="KW-1185">Reference proteome</keyword>
<dbReference type="Proteomes" id="UP000834106">
    <property type="component" value="Chromosome 7"/>
</dbReference>
<proteinExistence type="predicted"/>